<evidence type="ECO:0000313" key="1">
    <source>
        <dbReference type="EMBL" id="CAB5223369.1"/>
    </source>
</evidence>
<gene>
    <name evidence="1" type="ORF">UFOVP381_36</name>
</gene>
<protein>
    <submittedName>
        <fullName evidence="1">Uncharacterized protein</fullName>
    </submittedName>
</protein>
<sequence>MTEDEAFEDLEHRINAQKTTDYIQRAQIEAARFIHDHKDELGMMTLRKAFEIGFRYGCTHGKDSRTK</sequence>
<organism evidence="1">
    <name type="scientific">uncultured Caudovirales phage</name>
    <dbReference type="NCBI Taxonomy" id="2100421"/>
    <lineage>
        <taxon>Viruses</taxon>
        <taxon>Duplodnaviria</taxon>
        <taxon>Heunggongvirae</taxon>
        <taxon>Uroviricota</taxon>
        <taxon>Caudoviricetes</taxon>
        <taxon>Peduoviridae</taxon>
        <taxon>Maltschvirus</taxon>
        <taxon>Maltschvirus maltsch</taxon>
    </lineage>
</organism>
<reference evidence="1" key="1">
    <citation type="submission" date="2020-05" db="EMBL/GenBank/DDBJ databases">
        <authorList>
            <person name="Chiriac C."/>
            <person name="Salcher M."/>
            <person name="Ghai R."/>
            <person name="Kavagutti S V."/>
        </authorList>
    </citation>
    <scope>NUCLEOTIDE SEQUENCE</scope>
</reference>
<name>A0A6J7WZ54_9CAUD</name>
<proteinExistence type="predicted"/>
<dbReference type="EMBL" id="LR798318">
    <property type="protein sequence ID" value="CAB5223369.1"/>
    <property type="molecule type" value="Genomic_DNA"/>
</dbReference>
<accession>A0A6J7WZ54</accession>